<gene>
    <name evidence="1" type="ordered locus">XAC3255</name>
</gene>
<dbReference type="Proteomes" id="UP000000576">
    <property type="component" value="Chromosome"/>
</dbReference>
<evidence type="ECO:0000313" key="1">
    <source>
        <dbReference type="EMBL" id="AAM38099.1"/>
    </source>
</evidence>
<protein>
    <submittedName>
        <fullName evidence="1">Uncharacterized protein</fullName>
    </submittedName>
</protein>
<dbReference type="KEGG" id="xac:XAC3255"/>
<dbReference type="AlphaFoldDB" id="A0AAI8ETG4"/>
<reference evidence="1 2" key="1">
    <citation type="journal article" date="2002" name="Nature">
        <title>Comparison of the genomes of two Xanthomonas pathogens with differing host specificities.</title>
        <authorList>
            <person name="da Silva A.C."/>
            <person name="Ferro J.A."/>
            <person name="Reinach F.C."/>
            <person name="Farah C.S."/>
            <person name="Furlan L.R."/>
            <person name="Quaggio R.B."/>
            <person name="Monteiro-Vitorello C.B."/>
            <person name="Van Sluys M.A."/>
            <person name="Almeida N.F."/>
            <person name="Alves L.M."/>
            <person name="do Amaral A.M."/>
            <person name="Bertolini M.C."/>
            <person name="Camargo L.E."/>
            <person name="Camarotte G."/>
            <person name="Cannavan F."/>
            <person name="Cardozo J."/>
            <person name="Chambergo F."/>
            <person name="Ciapina L.P."/>
            <person name="Cicarelli R.M."/>
            <person name="Coutinho L.L."/>
            <person name="Cursino-Santos J.R."/>
            <person name="El-Dorry H."/>
            <person name="Faria J.B."/>
            <person name="Ferreira A.J."/>
            <person name="Ferreira R.C."/>
            <person name="Ferro M.I."/>
            <person name="Formighieri E.F."/>
            <person name="Franco M.C."/>
            <person name="Greggio C.C."/>
            <person name="Gruber A."/>
            <person name="Katsuyama A.M."/>
            <person name="Kishi L.T."/>
            <person name="Leite R.P."/>
            <person name="Lemos E.G."/>
            <person name="Lemos M.V."/>
            <person name="Locali E.C."/>
            <person name="Machado M.A."/>
            <person name="Madeira A.M."/>
            <person name="Martinez-Rossi N.M."/>
            <person name="Martins E.C."/>
            <person name="Meidanis J."/>
            <person name="Menck C.F."/>
            <person name="Miyaki C.Y."/>
            <person name="Moon D.H."/>
            <person name="Moreira L.M."/>
            <person name="Novo M.T."/>
            <person name="Okura V.K."/>
            <person name="Oliveira M.C."/>
            <person name="Oliveira V.R."/>
            <person name="Pereira H.A."/>
            <person name="Rossi A."/>
            <person name="Sena J.A."/>
            <person name="Silva C."/>
            <person name="de Souza R.F."/>
            <person name="Spinola L.A."/>
            <person name="Takita M.A."/>
            <person name="Tamura R.E."/>
            <person name="Teixeira E.C."/>
            <person name="Tezza R.I."/>
            <person name="Trindade dos Santos M."/>
            <person name="Truffi D."/>
            <person name="Tsai S.M."/>
            <person name="White F.F."/>
            <person name="Setubal J.C."/>
            <person name="Kitajima J.P."/>
        </authorList>
    </citation>
    <scope>NUCLEOTIDE SEQUENCE [LARGE SCALE GENOMIC DNA]</scope>
    <source>
        <strain evidence="1 2">306</strain>
    </source>
</reference>
<name>A0AAI8ETG4_XANAC</name>
<accession>A0AAI8ETG4</accession>
<proteinExistence type="predicted"/>
<evidence type="ECO:0000313" key="2">
    <source>
        <dbReference type="Proteomes" id="UP000000576"/>
    </source>
</evidence>
<dbReference type="EMBL" id="AE008923">
    <property type="protein sequence ID" value="AAM38099.1"/>
    <property type="molecule type" value="Genomic_DNA"/>
</dbReference>
<organism evidence="1 2">
    <name type="scientific">Xanthomonas axonopodis pv. citri (strain 306)</name>
    <dbReference type="NCBI Taxonomy" id="190486"/>
    <lineage>
        <taxon>Bacteria</taxon>
        <taxon>Pseudomonadati</taxon>
        <taxon>Pseudomonadota</taxon>
        <taxon>Gammaproteobacteria</taxon>
        <taxon>Lysobacterales</taxon>
        <taxon>Lysobacteraceae</taxon>
        <taxon>Xanthomonas</taxon>
    </lineage>
</organism>
<sequence>MAFDVLVSGLRSSALLCACRIARRLADFPWSAESGWIFNESIVDKWLGCLHALSVVGRRLADVWLLSVYCSCTAEDRKLHVFKHRSRCRFFKQGHALRNYEESIRRVSRKIMERAAYEFQLHIQVASNDVAYRKRSHRFARALPSAPSPWPRASRVAHAEPIRHSIDRNKKRLLPTRYR</sequence>